<gene>
    <name evidence="1" type="ordered locus">BP1026B_II2157</name>
</gene>
<sequence>MSLFSTACAKILPRRLHPVIRRRRSWNVPLVATCVAMSTSSCVQHADVVAEAQRLNAPVKAVADQRVPVDTPHGDGLLPVYANLPIDKPEPSVKRVFIVMHGTLRNADVYFASGRRIVERAGDLGKDVMVVAPQFLTQSDARAFSLSEDTLAWTQEGWKGGEAARQPGPISSFAALDALLAHFANRALYPSLSAVVMMGHSAGAQLLQRYAVAGREGEKLARDGISVRYIVANPSSYLYFDDERPNGEVTAGGACPAATEWKYGLKSAPPYVVSQDLQDLESRYVRRSVVYLLGEADTDPYTHFIDRSCAAMAQGPYRLARGLAYFDYLKKRHPSDLAHRVVEVPGVGHDNLRMFTSDCGLAVLFDKATPQSCPIFTASAPSVRAEPR</sequence>
<name>A0A0H3I206_BURP2</name>
<reference evidence="1 2" key="1">
    <citation type="journal article" date="2012" name="PLoS ONE">
        <title>Evolution of Burkholderia pseudomallei in recurrent melioidosis.</title>
        <authorList>
            <person name="Hayden H.S."/>
            <person name="Lim R."/>
            <person name="Brittnacher M.J."/>
            <person name="Sims E.H."/>
            <person name="Ramage E.R."/>
            <person name="Fong C."/>
            <person name="Wu Z."/>
            <person name="Crist E."/>
            <person name="Chang J."/>
            <person name="Zhou Y."/>
            <person name="Radey M."/>
            <person name="Rohmer L."/>
            <person name="Haugen E."/>
            <person name="Gillett W."/>
            <person name="Wuthiekanun V."/>
            <person name="Peacock S.J."/>
            <person name="Kaul R."/>
            <person name="Miller S.I."/>
            <person name="Manoil C."/>
            <person name="Jacobs M.A."/>
        </authorList>
    </citation>
    <scope>NUCLEOTIDE SEQUENCE [LARGE SCALE GENOMIC DNA]</scope>
    <source>
        <strain evidence="1 2">1026b</strain>
    </source>
</reference>
<protein>
    <submittedName>
        <fullName evidence="1">Putative exported protein</fullName>
    </submittedName>
</protein>
<accession>A0A0H3I206</accession>
<dbReference type="GeneID" id="93064248"/>
<evidence type="ECO:0000313" key="1">
    <source>
        <dbReference type="EMBL" id="AFI70381.1"/>
    </source>
</evidence>
<organism evidence="1 2">
    <name type="scientific">Burkholderia pseudomallei (strain 1026b)</name>
    <dbReference type="NCBI Taxonomy" id="884204"/>
    <lineage>
        <taxon>Bacteria</taxon>
        <taxon>Pseudomonadati</taxon>
        <taxon>Pseudomonadota</taxon>
        <taxon>Betaproteobacteria</taxon>
        <taxon>Burkholderiales</taxon>
        <taxon>Burkholderiaceae</taxon>
        <taxon>Burkholderia</taxon>
        <taxon>pseudomallei group</taxon>
    </lineage>
</organism>
<dbReference type="KEGG" id="bpz:BP1026B_II2157"/>
<dbReference type="RefSeq" id="WP_004553651.1">
    <property type="nucleotide sequence ID" value="NC_017832.1"/>
</dbReference>
<dbReference type="SUPFAM" id="SSF53474">
    <property type="entry name" value="alpha/beta-Hydrolases"/>
    <property type="match status" value="1"/>
</dbReference>
<dbReference type="InterPro" id="IPR029058">
    <property type="entry name" value="AB_hydrolase_fold"/>
</dbReference>
<dbReference type="Gene3D" id="3.40.50.1820">
    <property type="entry name" value="alpha/beta hydrolase"/>
    <property type="match status" value="1"/>
</dbReference>
<dbReference type="PANTHER" id="PTHR35560">
    <property type="entry name" value="BLL0132 PROTEIN"/>
    <property type="match status" value="1"/>
</dbReference>
<dbReference type="EMBL" id="CP002834">
    <property type="protein sequence ID" value="AFI70381.1"/>
    <property type="molecule type" value="Genomic_DNA"/>
</dbReference>
<dbReference type="PANTHER" id="PTHR35560:SF3">
    <property type="entry name" value="PEPTIDASE S9 PROLYL OLIGOPEPTIDASE CATALYTIC DOMAIN-CONTAINING PROTEIN"/>
    <property type="match status" value="1"/>
</dbReference>
<dbReference type="Proteomes" id="UP000010087">
    <property type="component" value="Chromosome 2"/>
</dbReference>
<proteinExistence type="predicted"/>
<dbReference type="AlphaFoldDB" id="A0A0H3I206"/>
<evidence type="ECO:0000313" key="2">
    <source>
        <dbReference type="Proteomes" id="UP000010087"/>
    </source>
</evidence>
<dbReference type="PATRIC" id="fig|884204.3.peg.6633"/>